<reference evidence="1" key="1">
    <citation type="submission" date="2019-08" db="EMBL/GenBank/DDBJ databases">
        <authorList>
            <person name="Kucharzyk K."/>
            <person name="Murdoch R.W."/>
            <person name="Higgins S."/>
            <person name="Loffler F."/>
        </authorList>
    </citation>
    <scope>NUCLEOTIDE SEQUENCE</scope>
</reference>
<evidence type="ECO:0000313" key="1">
    <source>
        <dbReference type="EMBL" id="MPL74602.1"/>
    </source>
</evidence>
<sequence>MKKARKLLVITITSSQETELNRIWKAKDGCMNRSDFVREAINAYSGMKIFEVKQ</sequence>
<proteinExistence type="predicted"/>
<dbReference type="AlphaFoldDB" id="A0A644U6Y6"/>
<protein>
    <submittedName>
        <fullName evidence="1">Uncharacterized protein</fullName>
    </submittedName>
</protein>
<dbReference type="EMBL" id="VSSQ01000081">
    <property type="protein sequence ID" value="MPL74602.1"/>
    <property type="molecule type" value="Genomic_DNA"/>
</dbReference>
<name>A0A644U6Y6_9ZZZZ</name>
<organism evidence="1">
    <name type="scientific">bioreactor metagenome</name>
    <dbReference type="NCBI Taxonomy" id="1076179"/>
    <lineage>
        <taxon>unclassified sequences</taxon>
        <taxon>metagenomes</taxon>
        <taxon>ecological metagenomes</taxon>
    </lineage>
</organism>
<gene>
    <name evidence="1" type="ORF">SDC9_20417</name>
</gene>
<accession>A0A644U6Y6</accession>
<comment type="caution">
    <text evidence="1">The sequence shown here is derived from an EMBL/GenBank/DDBJ whole genome shotgun (WGS) entry which is preliminary data.</text>
</comment>